<dbReference type="SUPFAM" id="SSF102114">
    <property type="entry name" value="Radical SAM enzymes"/>
    <property type="match status" value="1"/>
</dbReference>
<dbReference type="PANTHER" id="PTHR22960:SF0">
    <property type="entry name" value="MOLYBDENUM COFACTOR BIOSYNTHESIS PROTEIN 1"/>
    <property type="match status" value="1"/>
</dbReference>
<protein>
    <submittedName>
        <fullName evidence="10">Molybdenum cofactor synthesis protein 1</fullName>
    </submittedName>
</protein>
<proteinExistence type="predicted"/>
<comment type="pathway">
    <text evidence="1">Cofactor biosynthesis; molybdopterin biosynthesis.</text>
</comment>
<keyword evidence="8" id="KW-0501">Molybdenum cofactor biosynthesis</keyword>
<keyword evidence="5" id="KW-0408">Iron</keyword>
<gene>
    <name evidence="10" type="primary">MOCS1</name>
    <name evidence="10" type="ORF">MFIFM68171_04700</name>
</gene>
<dbReference type="InterPro" id="IPR050105">
    <property type="entry name" value="MoCo_biosynth_MoaA/MoaC"/>
</dbReference>
<dbReference type="GeneID" id="98175443"/>
<dbReference type="InterPro" id="IPR013785">
    <property type="entry name" value="Aldolase_TIM"/>
</dbReference>
<dbReference type="InterPro" id="IPR058240">
    <property type="entry name" value="rSAM_sf"/>
</dbReference>
<keyword evidence="7" id="KW-0342">GTP-binding</keyword>
<accession>A0ABQ0GA79</accession>
<reference evidence="10 11" key="1">
    <citation type="submission" date="2024-09" db="EMBL/GenBank/DDBJ databases">
        <title>Itraconazole resistance in Madurella fahalii resulting from another homologue of gene encoding cytochrome P450 14-alpha sterol demethylase (CYP51).</title>
        <authorList>
            <person name="Yoshioka I."/>
            <person name="Fahal A.H."/>
            <person name="Kaneko S."/>
            <person name="Yaguchi T."/>
        </authorList>
    </citation>
    <scope>NUCLEOTIDE SEQUENCE [LARGE SCALE GENOMIC DNA]</scope>
    <source>
        <strain evidence="10 11">IFM 68171</strain>
    </source>
</reference>
<evidence type="ECO:0000259" key="9">
    <source>
        <dbReference type="PROSITE" id="PS51918"/>
    </source>
</evidence>
<dbReference type="Pfam" id="PF06463">
    <property type="entry name" value="Mob_synth_C"/>
    <property type="match status" value="1"/>
</dbReference>
<dbReference type="CDD" id="cd01335">
    <property type="entry name" value="Radical_SAM"/>
    <property type="match status" value="1"/>
</dbReference>
<evidence type="ECO:0000256" key="4">
    <source>
        <dbReference type="ARBA" id="ARBA00022741"/>
    </source>
</evidence>
<dbReference type="RefSeq" id="XP_070916221.1">
    <property type="nucleotide sequence ID" value="XM_071060120.1"/>
</dbReference>
<dbReference type="PANTHER" id="PTHR22960">
    <property type="entry name" value="MOLYBDOPTERIN COFACTOR SYNTHESIS PROTEIN A"/>
    <property type="match status" value="1"/>
</dbReference>
<dbReference type="EMBL" id="BAAFSV010000002">
    <property type="protein sequence ID" value="GAB1314490.1"/>
    <property type="molecule type" value="Genomic_DNA"/>
</dbReference>
<name>A0ABQ0GA79_9PEZI</name>
<dbReference type="PROSITE" id="PS51918">
    <property type="entry name" value="RADICAL_SAM"/>
    <property type="match status" value="1"/>
</dbReference>
<dbReference type="Proteomes" id="UP001628179">
    <property type="component" value="Unassembled WGS sequence"/>
</dbReference>
<evidence type="ECO:0000256" key="3">
    <source>
        <dbReference type="ARBA" id="ARBA00022723"/>
    </source>
</evidence>
<comment type="caution">
    <text evidence="10">The sequence shown here is derived from an EMBL/GenBank/DDBJ whole genome shotgun (WGS) entry which is preliminary data.</text>
</comment>
<dbReference type="InterPro" id="IPR010505">
    <property type="entry name" value="MoaA_twitch"/>
</dbReference>
<dbReference type="Gene3D" id="3.20.20.70">
    <property type="entry name" value="Aldolase class I"/>
    <property type="match status" value="1"/>
</dbReference>
<feature type="domain" description="Radical SAM core" evidence="9">
    <location>
        <begin position="1"/>
        <end position="179"/>
    </location>
</feature>
<evidence type="ECO:0000256" key="7">
    <source>
        <dbReference type="ARBA" id="ARBA00023134"/>
    </source>
</evidence>
<evidence type="ECO:0000313" key="11">
    <source>
        <dbReference type="Proteomes" id="UP001628179"/>
    </source>
</evidence>
<keyword evidence="4" id="KW-0547">Nucleotide-binding</keyword>
<evidence type="ECO:0000256" key="2">
    <source>
        <dbReference type="ARBA" id="ARBA00022691"/>
    </source>
</evidence>
<evidence type="ECO:0000313" key="10">
    <source>
        <dbReference type="EMBL" id="GAB1314490.1"/>
    </source>
</evidence>
<evidence type="ECO:0000256" key="5">
    <source>
        <dbReference type="ARBA" id="ARBA00023004"/>
    </source>
</evidence>
<keyword evidence="2" id="KW-0949">S-adenosyl-L-methionine</keyword>
<organism evidence="10 11">
    <name type="scientific">Madurella fahalii</name>
    <dbReference type="NCBI Taxonomy" id="1157608"/>
    <lineage>
        <taxon>Eukaryota</taxon>
        <taxon>Fungi</taxon>
        <taxon>Dikarya</taxon>
        <taxon>Ascomycota</taxon>
        <taxon>Pezizomycotina</taxon>
        <taxon>Sordariomycetes</taxon>
        <taxon>Sordariomycetidae</taxon>
        <taxon>Sordariales</taxon>
        <taxon>Sordariales incertae sedis</taxon>
        <taxon>Madurella</taxon>
    </lineage>
</organism>
<keyword evidence="3" id="KW-0479">Metal-binding</keyword>
<sequence>MRLSSSRQFLSGHKIRLAGGEPTIRKDIIHIVEQLKSLRDKALKKICMMSNGVSLGRKLEKLAAAGLTHLDLSLNTLVPAKFGYITRCKGIDKVLSSLHRVVDRGLTVKLNCVPVKGFNEDELVGMARLAGKLPIHVGFIEFMPFEGNRWNEAKTAPSMAILDNFRTVFLGIPAEVTEKPRASDSYSVPGFRGRIGFISSMMDAFCGTCNCIRQTADGRRASQRERVAAGEAEETLVEIISMTVKRKAYKYAGIDILHTQPNRPMVLIGG</sequence>
<evidence type="ECO:0000256" key="1">
    <source>
        <dbReference type="ARBA" id="ARBA00005046"/>
    </source>
</evidence>
<dbReference type="Pfam" id="PF04055">
    <property type="entry name" value="Radical_SAM"/>
    <property type="match status" value="1"/>
</dbReference>
<keyword evidence="6" id="KW-0411">Iron-sulfur</keyword>
<dbReference type="InterPro" id="IPR007197">
    <property type="entry name" value="rSAM"/>
</dbReference>
<keyword evidence="11" id="KW-1185">Reference proteome</keyword>
<evidence type="ECO:0000256" key="8">
    <source>
        <dbReference type="ARBA" id="ARBA00023150"/>
    </source>
</evidence>
<evidence type="ECO:0000256" key="6">
    <source>
        <dbReference type="ARBA" id="ARBA00023014"/>
    </source>
</evidence>